<name>A0AAV8PQX6_ENSVE</name>
<organism evidence="1 2">
    <name type="scientific">Ensete ventricosum</name>
    <name type="common">Abyssinian banana</name>
    <name type="synonym">Musa ensete</name>
    <dbReference type="NCBI Taxonomy" id="4639"/>
    <lineage>
        <taxon>Eukaryota</taxon>
        <taxon>Viridiplantae</taxon>
        <taxon>Streptophyta</taxon>
        <taxon>Embryophyta</taxon>
        <taxon>Tracheophyta</taxon>
        <taxon>Spermatophyta</taxon>
        <taxon>Magnoliopsida</taxon>
        <taxon>Liliopsida</taxon>
        <taxon>Zingiberales</taxon>
        <taxon>Musaceae</taxon>
        <taxon>Ensete</taxon>
    </lineage>
</organism>
<protein>
    <submittedName>
        <fullName evidence="1">Uncharacterized protein</fullName>
    </submittedName>
</protein>
<dbReference type="EMBL" id="JAQQAF010000003">
    <property type="protein sequence ID" value="KAJ8498700.1"/>
    <property type="molecule type" value="Genomic_DNA"/>
</dbReference>
<evidence type="ECO:0000313" key="1">
    <source>
        <dbReference type="EMBL" id="KAJ8498700.1"/>
    </source>
</evidence>
<dbReference type="Proteomes" id="UP001222027">
    <property type="component" value="Unassembled WGS sequence"/>
</dbReference>
<evidence type="ECO:0000313" key="2">
    <source>
        <dbReference type="Proteomes" id="UP001222027"/>
    </source>
</evidence>
<dbReference type="AlphaFoldDB" id="A0AAV8PQX6"/>
<reference evidence="1 2" key="1">
    <citation type="submission" date="2022-12" db="EMBL/GenBank/DDBJ databases">
        <title>Chromosome-scale assembly of the Ensete ventricosum genome.</title>
        <authorList>
            <person name="Dussert Y."/>
            <person name="Stocks J."/>
            <person name="Wendawek A."/>
            <person name="Woldeyes F."/>
            <person name="Nichols R.A."/>
            <person name="Borrell J.S."/>
        </authorList>
    </citation>
    <scope>NUCLEOTIDE SEQUENCE [LARGE SCALE GENOMIC DNA]</scope>
    <source>
        <strain evidence="2">cv. Maze</strain>
        <tissue evidence="1">Seeds</tissue>
    </source>
</reference>
<keyword evidence="2" id="KW-1185">Reference proteome</keyword>
<proteinExistence type="predicted"/>
<accession>A0AAV8PQX6</accession>
<comment type="caution">
    <text evidence="1">The sequence shown here is derived from an EMBL/GenBank/DDBJ whole genome shotgun (WGS) entry which is preliminary data.</text>
</comment>
<sequence length="137" mass="16131">MVGAYTCNKITEGTLLRHAKNPNNAIFFQLWVCVQMGREVYNELSIVIENGSGDEHDGQPLVSVSCNPDELCVRELHGRALAHHRRRMGWRRRREEKPSTWRRFAIPASTPSLYSPRPLSFFLYSFQKERERRRDHY</sequence>
<gene>
    <name evidence="1" type="ORF">OPV22_009252</name>
</gene>